<dbReference type="AlphaFoldDB" id="A0AA39YQ17"/>
<protein>
    <recommendedName>
        <fullName evidence="2">VWFA domain-containing protein</fullName>
    </recommendedName>
</protein>
<keyword evidence="4" id="KW-1185">Reference proteome</keyword>
<dbReference type="InterPro" id="IPR002035">
    <property type="entry name" value="VWF_A"/>
</dbReference>
<evidence type="ECO:0000256" key="1">
    <source>
        <dbReference type="SAM" id="MobiDB-lite"/>
    </source>
</evidence>
<sequence length="486" mass="53174">MAIGSGVVDKSHIRDALRVVILEISHEITHEDFTAKLAGDLENQEAGALLQVGRDGLLKWVRDSAAERYRLLLSSLRTRLGDAHIVLATPDHLPGEGLAQAEEKPARPATPVNGAPEESQGPAPTDFQHVQVPPRPVTPLVETPPQTPERVVKRPLVTTATGPPLSTPVPSAAPTETSSTADAEAKPTDHDRIPETKEAYIAFAQSFINKNLGRFFGPNDPYVQKVAAQAATVVNEIAHDFDIDRKFAPGLVKLALYDFVMLCDNSGSMNLENRLPALSDALRRIAKIANKLEPAGMSVRFLNHLRDHDGGFDGLKSDEDVAKMMARVRVGGPTRLGQTLRDKIVEPMIMQKAREGTLTKPVIVALITDGQVGMSMLSNRFFAISRTHDRVARHDSAMQRSPVLEPYGNAAVVFIVSRIGSDPQAEEFIRKLGADPQAGSMVFCCKDMLDEQMDVFQRVNDRRYTGWLMKLFLEALDTQTSTATGE</sequence>
<organism evidence="3 4">
    <name type="scientific">Cercophora newfieldiana</name>
    <dbReference type="NCBI Taxonomy" id="92897"/>
    <lineage>
        <taxon>Eukaryota</taxon>
        <taxon>Fungi</taxon>
        <taxon>Dikarya</taxon>
        <taxon>Ascomycota</taxon>
        <taxon>Pezizomycotina</taxon>
        <taxon>Sordariomycetes</taxon>
        <taxon>Sordariomycetidae</taxon>
        <taxon>Sordariales</taxon>
        <taxon>Lasiosphaeriaceae</taxon>
        <taxon>Cercophora</taxon>
    </lineage>
</organism>
<name>A0AA39YQ17_9PEZI</name>
<feature type="compositionally biased region" description="Basic and acidic residues" evidence="1">
    <location>
        <begin position="183"/>
        <end position="193"/>
    </location>
</feature>
<dbReference type="EMBL" id="JAULSV010000001">
    <property type="protein sequence ID" value="KAK0656593.1"/>
    <property type="molecule type" value="Genomic_DNA"/>
</dbReference>
<comment type="caution">
    <text evidence="3">The sequence shown here is derived from an EMBL/GenBank/DDBJ whole genome shotgun (WGS) entry which is preliminary data.</text>
</comment>
<dbReference type="PANTHER" id="PTHR34706">
    <property type="entry name" value="SLR1338 PROTEIN"/>
    <property type="match status" value="1"/>
</dbReference>
<feature type="domain" description="VWFA" evidence="2">
    <location>
        <begin position="258"/>
        <end position="459"/>
    </location>
</feature>
<dbReference type="Proteomes" id="UP001174936">
    <property type="component" value="Unassembled WGS sequence"/>
</dbReference>
<proteinExistence type="predicted"/>
<dbReference type="PANTHER" id="PTHR34706:SF3">
    <property type="entry name" value="ANKYRIN REPEAT PROTEIN (AFU_ORTHOLOGUE AFUA_7G06200)"/>
    <property type="match status" value="1"/>
</dbReference>
<evidence type="ECO:0000313" key="3">
    <source>
        <dbReference type="EMBL" id="KAK0656593.1"/>
    </source>
</evidence>
<reference evidence="3" key="1">
    <citation type="submission" date="2023-06" db="EMBL/GenBank/DDBJ databases">
        <title>Genome-scale phylogeny and comparative genomics of the fungal order Sordariales.</title>
        <authorList>
            <consortium name="Lawrence Berkeley National Laboratory"/>
            <person name="Hensen N."/>
            <person name="Bonometti L."/>
            <person name="Westerberg I."/>
            <person name="Brannstrom I.O."/>
            <person name="Guillou S."/>
            <person name="Cros-Aarteil S."/>
            <person name="Calhoun S."/>
            <person name="Haridas S."/>
            <person name="Kuo A."/>
            <person name="Mondo S."/>
            <person name="Pangilinan J."/>
            <person name="Riley R."/>
            <person name="Labutti K."/>
            <person name="Andreopoulos B."/>
            <person name="Lipzen A."/>
            <person name="Chen C."/>
            <person name="Yanf M."/>
            <person name="Daum C."/>
            <person name="Ng V."/>
            <person name="Clum A."/>
            <person name="Steindorff A."/>
            <person name="Ohm R."/>
            <person name="Martin F."/>
            <person name="Silar P."/>
            <person name="Natvig D."/>
            <person name="Lalanne C."/>
            <person name="Gautier V."/>
            <person name="Ament-Velasquez S.L."/>
            <person name="Kruys A."/>
            <person name="Hutchinson M.I."/>
            <person name="Powell A.J."/>
            <person name="Barry K."/>
            <person name="Miller A.N."/>
            <person name="Grigoriev I.V."/>
            <person name="Debuchy R."/>
            <person name="Gladieux P."/>
            <person name="Thoren M.H."/>
            <person name="Johannesson H."/>
        </authorList>
    </citation>
    <scope>NUCLEOTIDE SEQUENCE</scope>
    <source>
        <strain evidence="3">SMH2532-1</strain>
    </source>
</reference>
<feature type="region of interest" description="Disordered" evidence="1">
    <location>
        <begin position="101"/>
        <end position="193"/>
    </location>
</feature>
<evidence type="ECO:0000313" key="4">
    <source>
        <dbReference type="Proteomes" id="UP001174936"/>
    </source>
</evidence>
<dbReference type="InterPro" id="IPR036465">
    <property type="entry name" value="vWFA_dom_sf"/>
</dbReference>
<gene>
    <name evidence="3" type="ORF">B0T16DRAFT_452146</name>
</gene>
<dbReference type="SUPFAM" id="SSF53300">
    <property type="entry name" value="vWA-like"/>
    <property type="match status" value="1"/>
</dbReference>
<dbReference type="PROSITE" id="PS50234">
    <property type="entry name" value="VWFA"/>
    <property type="match status" value="1"/>
</dbReference>
<accession>A0AA39YQ17</accession>
<evidence type="ECO:0000259" key="2">
    <source>
        <dbReference type="PROSITE" id="PS50234"/>
    </source>
</evidence>